<dbReference type="SUPFAM" id="SSF56112">
    <property type="entry name" value="Protein kinase-like (PK-like)"/>
    <property type="match status" value="1"/>
</dbReference>
<name>A0A2W4YFI7_9CYAN</name>
<dbReference type="Gene3D" id="3.30.200.20">
    <property type="entry name" value="Phosphorylase Kinase, domain 1"/>
    <property type="match status" value="1"/>
</dbReference>
<feature type="non-terminal residue" evidence="1">
    <location>
        <position position="1"/>
    </location>
</feature>
<dbReference type="PANTHER" id="PTHR12149">
    <property type="entry name" value="FRUCTOSAMINE 3 KINASE-RELATED PROTEIN"/>
    <property type="match status" value="1"/>
</dbReference>
<evidence type="ECO:0000313" key="1">
    <source>
        <dbReference type="EMBL" id="PZO46031.1"/>
    </source>
</evidence>
<gene>
    <name evidence="1" type="ORF">DCF15_20885</name>
</gene>
<accession>A0A2W4YFI7</accession>
<protein>
    <recommendedName>
        <fullName evidence="3">Fructosamine kinase family protein</fullName>
    </recommendedName>
</protein>
<reference evidence="2" key="1">
    <citation type="submission" date="2018-04" db="EMBL/GenBank/DDBJ databases">
        <authorList>
            <person name="Cornet L."/>
        </authorList>
    </citation>
    <scope>NUCLEOTIDE SEQUENCE [LARGE SCALE GENOMIC DNA]</scope>
</reference>
<proteinExistence type="predicted"/>
<dbReference type="EMBL" id="QBMP01000330">
    <property type="protein sequence ID" value="PZO46031.1"/>
    <property type="molecule type" value="Genomic_DNA"/>
</dbReference>
<dbReference type="Pfam" id="PF03881">
    <property type="entry name" value="Fructosamin_kin"/>
    <property type="match status" value="1"/>
</dbReference>
<dbReference type="InterPro" id="IPR016477">
    <property type="entry name" value="Fructo-/Ketosamine-3-kinase"/>
</dbReference>
<dbReference type="AlphaFoldDB" id="A0A2W4YFI7"/>
<dbReference type="PANTHER" id="PTHR12149:SF8">
    <property type="entry name" value="PROTEIN-RIBULOSAMINE 3-KINASE"/>
    <property type="match status" value="1"/>
</dbReference>
<dbReference type="PIRSF" id="PIRSF006221">
    <property type="entry name" value="Ketosamine-3-kinase"/>
    <property type="match status" value="1"/>
</dbReference>
<dbReference type="Gene3D" id="3.90.1200.10">
    <property type="match status" value="1"/>
</dbReference>
<comment type="caution">
    <text evidence="1">The sequence shown here is derived from an EMBL/GenBank/DDBJ whole genome shotgun (WGS) entry which is preliminary data.</text>
</comment>
<evidence type="ECO:0008006" key="3">
    <source>
        <dbReference type="Google" id="ProtNLM"/>
    </source>
</evidence>
<evidence type="ECO:0000313" key="2">
    <source>
        <dbReference type="Proteomes" id="UP000249794"/>
    </source>
</evidence>
<sequence length="248" mass="27940">RTFFVKLNRKCDRAMFEGEFDGLTELYASHTVRVPQPLCHGVAGDAAYFVMEYLALGASLNAAAWQRLAQQLAAMHKVTSPQGFGWHRNNTIGVTPQQNLWGDDWAAFWRDRRLGPQFELAHDRGGHFPRRDQLMSAIPRLLKGHLPQPALLHGDLWSGNAAVTTAGEPVIFDPATYYGDRETDLAMTELFGRFPTAFYQAYEAAAPTDTGYSQRKVLYNLYHILNHFNLFGGSYASQANRMIDQILD</sequence>
<reference evidence="1 2" key="2">
    <citation type="submission" date="2018-06" db="EMBL/GenBank/DDBJ databases">
        <title>Metagenomic assembly of (sub)arctic Cyanobacteria and their associated microbiome from non-axenic cultures.</title>
        <authorList>
            <person name="Baurain D."/>
        </authorList>
    </citation>
    <scope>NUCLEOTIDE SEQUENCE [LARGE SCALE GENOMIC DNA]</scope>
    <source>
        <strain evidence="1">ULC027bin1</strain>
    </source>
</reference>
<organism evidence="1 2">
    <name type="scientific">Phormidesmis priestleyi</name>
    <dbReference type="NCBI Taxonomy" id="268141"/>
    <lineage>
        <taxon>Bacteria</taxon>
        <taxon>Bacillati</taxon>
        <taxon>Cyanobacteriota</taxon>
        <taxon>Cyanophyceae</taxon>
        <taxon>Leptolyngbyales</taxon>
        <taxon>Leptolyngbyaceae</taxon>
        <taxon>Phormidesmis</taxon>
    </lineage>
</organism>
<dbReference type="InterPro" id="IPR011009">
    <property type="entry name" value="Kinase-like_dom_sf"/>
</dbReference>
<dbReference type="Proteomes" id="UP000249794">
    <property type="component" value="Unassembled WGS sequence"/>
</dbReference>